<dbReference type="Gene3D" id="3.40.50.10330">
    <property type="entry name" value="Probable inorganic polyphosphate/atp-NAD kinase, domain 1"/>
    <property type="match status" value="1"/>
</dbReference>
<name>A0A4R6RS33_9MICO</name>
<sequence length="389" mass="39572">MREGGARVGLIVNPNAGIGGEVGLGGSDGATVQAAATALGGKPRAPERAARFVRELLRLDPNVDMVTAAGLLGGDVAPAADLVAVDGGYSPAAMTASGTGTGTGTVAVSPVSPTTAADTTALAAHLASIGVEIIVFVGGDGTARDVLAGVPEGQLCLGVPAGVKMHSGVFAVTPEDAAQQVIEVLRGRARSDWQDVADLDEDARRAGVLSASVYGSMQVPQHDRMQRGKRSPAHGSGIDAVGAAAEVRLRAGRRALVFGPGTTVARVAEWFGLTSTLLGFDVGEPDGTQHLGVSGAELEQLLTGKEFSVVLSPVGGQGFVIGRGNHQLTETLLDRLDPAQLIVIAEPAKLGELAGRLRIDAPTNRLNAKFRGFCRVVLGAGEIAVARIE</sequence>
<dbReference type="GO" id="GO:0006741">
    <property type="term" value="P:NADP+ biosynthetic process"/>
    <property type="evidence" value="ECO:0007669"/>
    <property type="project" value="InterPro"/>
</dbReference>
<dbReference type="SUPFAM" id="SSF111331">
    <property type="entry name" value="NAD kinase/diacylglycerol kinase-like"/>
    <property type="match status" value="1"/>
</dbReference>
<keyword evidence="2" id="KW-1185">Reference proteome</keyword>
<dbReference type="InterPro" id="IPR017438">
    <property type="entry name" value="ATP-NAD_kinase_N"/>
</dbReference>
<comment type="caution">
    <text evidence="1">The sequence shown here is derived from an EMBL/GenBank/DDBJ whole genome shotgun (WGS) entry which is preliminary data.</text>
</comment>
<keyword evidence="1" id="KW-0808">Transferase</keyword>
<dbReference type="EMBL" id="SNYA01000012">
    <property type="protein sequence ID" value="TDP89047.1"/>
    <property type="molecule type" value="Genomic_DNA"/>
</dbReference>
<dbReference type="OrthoDB" id="5511344at2"/>
<proteinExistence type="predicted"/>
<keyword evidence="1" id="KW-0418">Kinase</keyword>
<dbReference type="PANTHER" id="PTHR40697">
    <property type="entry name" value="ACETOIN CATABOLISM PROTEIN X"/>
    <property type="match status" value="1"/>
</dbReference>
<accession>A0A4R6RS33</accession>
<dbReference type="InterPro" id="IPR002504">
    <property type="entry name" value="NADK"/>
</dbReference>
<dbReference type="InterPro" id="IPR016064">
    <property type="entry name" value="NAD/diacylglycerol_kinase_sf"/>
</dbReference>
<organism evidence="1 2">
    <name type="scientific">Leucobacter luti</name>
    <dbReference type="NCBI Taxonomy" id="340320"/>
    <lineage>
        <taxon>Bacteria</taxon>
        <taxon>Bacillati</taxon>
        <taxon>Actinomycetota</taxon>
        <taxon>Actinomycetes</taxon>
        <taxon>Micrococcales</taxon>
        <taxon>Microbacteriaceae</taxon>
        <taxon>Leucobacter</taxon>
    </lineage>
</organism>
<dbReference type="GO" id="GO:0051287">
    <property type="term" value="F:NAD binding"/>
    <property type="evidence" value="ECO:0007669"/>
    <property type="project" value="UniProtKB-ARBA"/>
</dbReference>
<evidence type="ECO:0000313" key="1">
    <source>
        <dbReference type="EMBL" id="TDP89047.1"/>
    </source>
</evidence>
<dbReference type="GO" id="GO:0005524">
    <property type="term" value="F:ATP binding"/>
    <property type="evidence" value="ECO:0007669"/>
    <property type="project" value="UniProtKB-ARBA"/>
</dbReference>
<protein>
    <submittedName>
        <fullName evidence="1">Putative polyphosphate/ATP-dependent NAD kinase</fullName>
    </submittedName>
</protein>
<dbReference type="Proteomes" id="UP000295601">
    <property type="component" value="Unassembled WGS sequence"/>
</dbReference>
<dbReference type="AlphaFoldDB" id="A0A4R6RS33"/>
<gene>
    <name evidence="1" type="ORF">EDF62_3504</name>
</gene>
<dbReference type="Pfam" id="PF20143">
    <property type="entry name" value="NAD_kinase_C"/>
    <property type="match status" value="1"/>
</dbReference>
<dbReference type="Pfam" id="PF01513">
    <property type="entry name" value="NAD_kinase"/>
    <property type="match status" value="1"/>
</dbReference>
<dbReference type="InterPro" id="IPR039065">
    <property type="entry name" value="AcoX-like"/>
</dbReference>
<dbReference type="GO" id="GO:0003951">
    <property type="term" value="F:NAD+ kinase activity"/>
    <property type="evidence" value="ECO:0007669"/>
    <property type="project" value="InterPro"/>
</dbReference>
<evidence type="ECO:0000313" key="2">
    <source>
        <dbReference type="Proteomes" id="UP000295601"/>
    </source>
</evidence>
<dbReference type="RefSeq" id="WP_133617958.1">
    <property type="nucleotide sequence ID" value="NZ_SNYA01000012.1"/>
</dbReference>
<reference evidence="1 2" key="1">
    <citation type="submission" date="2019-03" db="EMBL/GenBank/DDBJ databases">
        <title>Genomic analyses of the natural microbiome of Caenorhabditis elegans.</title>
        <authorList>
            <person name="Samuel B."/>
        </authorList>
    </citation>
    <scope>NUCLEOTIDE SEQUENCE [LARGE SCALE GENOMIC DNA]</scope>
    <source>
        <strain evidence="1 2">JUb18</strain>
    </source>
</reference>
<dbReference type="PANTHER" id="PTHR40697:SF2">
    <property type="entry name" value="ATP-NAD KINASE-RELATED"/>
    <property type="match status" value="1"/>
</dbReference>